<reference evidence="4 5" key="1">
    <citation type="submission" date="2023-07" db="EMBL/GenBank/DDBJ databases">
        <title>Sorghum-associated microbial communities from plants grown in Nebraska, USA.</title>
        <authorList>
            <person name="Schachtman D."/>
        </authorList>
    </citation>
    <scope>NUCLEOTIDE SEQUENCE [LARGE SCALE GENOMIC DNA]</scope>
    <source>
        <strain evidence="4 5">DS1307</strain>
    </source>
</reference>
<evidence type="ECO:0000256" key="2">
    <source>
        <dbReference type="ARBA" id="ARBA00022801"/>
    </source>
</evidence>
<keyword evidence="5" id="KW-1185">Reference proteome</keyword>
<name>A0ABT9PZN2_9HYPH</name>
<feature type="domain" description="Nudix hydrolase" evidence="3">
    <location>
        <begin position="1"/>
        <end position="130"/>
    </location>
</feature>
<dbReference type="RefSeq" id="WP_306839042.1">
    <property type="nucleotide sequence ID" value="NZ_JAUSRF010000020.1"/>
</dbReference>
<dbReference type="PANTHER" id="PTHR43046:SF14">
    <property type="entry name" value="MUTT_NUDIX FAMILY PROTEIN"/>
    <property type="match status" value="1"/>
</dbReference>
<gene>
    <name evidence="4" type="ORF">J2T09_004707</name>
</gene>
<dbReference type="EC" id="3.6.1.55" evidence="4"/>
<dbReference type="InterPro" id="IPR015797">
    <property type="entry name" value="NUDIX_hydrolase-like_dom_sf"/>
</dbReference>
<dbReference type="CDD" id="cd02883">
    <property type="entry name" value="NUDIX_Hydrolase"/>
    <property type="match status" value="1"/>
</dbReference>
<organism evidence="4 5">
    <name type="scientific">Neorhizobium huautlense</name>
    <dbReference type="NCBI Taxonomy" id="67774"/>
    <lineage>
        <taxon>Bacteria</taxon>
        <taxon>Pseudomonadati</taxon>
        <taxon>Pseudomonadota</taxon>
        <taxon>Alphaproteobacteria</taxon>
        <taxon>Hyphomicrobiales</taxon>
        <taxon>Rhizobiaceae</taxon>
        <taxon>Rhizobium/Agrobacterium group</taxon>
        <taxon>Neorhizobium</taxon>
    </lineage>
</organism>
<dbReference type="Proteomes" id="UP001241472">
    <property type="component" value="Unassembled WGS sequence"/>
</dbReference>
<dbReference type="PROSITE" id="PS51462">
    <property type="entry name" value="NUDIX"/>
    <property type="match status" value="1"/>
</dbReference>
<evidence type="ECO:0000313" key="4">
    <source>
        <dbReference type="EMBL" id="MDP9839927.1"/>
    </source>
</evidence>
<evidence type="ECO:0000256" key="1">
    <source>
        <dbReference type="ARBA" id="ARBA00001946"/>
    </source>
</evidence>
<sequence length="133" mass="15045">MSRLVCAIFIDGEKVLLVKRARHRKWSPDKWDLVGGHAEKGEGLDIALVRECQEEVGLSPLAFNEVATLYEADDKDRGSPFHIYVVRQWTGGVAKLLGHEHSELDWFTAGDIEALELAMPEYREVLIEILSQD</sequence>
<evidence type="ECO:0000313" key="5">
    <source>
        <dbReference type="Proteomes" id="UP001241472"/>
    </source>
</evidence>
<dbReference type="InterPro" id="IPR000086">
    <property type="entry name" value="NUDIX_hydrolase_dom"/>
</dbReference>
<dbReference type="EMBL" id="JAUSRF010000020">
    <property type="protein sequence ID" value="MDP9839927.1"/>
    <property type="molecule type" value="Genomic_DNA"/>
</dbReference>
<evidence type="ECO:0000259" key="3">
    <source>
        <dbReference type="PROSITE" id="PS51462"/>
    </source>
</evidence>
<proteinExistence type="predicted"/>
<keyword evidence="2 4" id="KW-0378">Hydrolase</keyword>
<comment type="caution">
    <text evidence="4">The sequence shown here is derived from an EMBL/GenBank/DDBJ whole genome shotgun (WGS) entry which is preliminary data.</text>
</comment>
<comment type="cofactor">
    <cofactor evidence="1">
        <name>Mg(2+)</name>
        <dbReference type="ChEBI" id="CHEBI:18420"/>
    </cofactor>
</comment>
<dbReference type="GO" id="GO:0035539">
    <property type="term" value="F:8-oxo-7,8-dihydrodeoxyguanosine triphosphate pyrophosphatase activity"/>
    <property type="evidence" value="ECO:0007669"/>
    <property type="project" value="UniProtKB-EC"/>
</dbReference>
<protein>
    <submittedName>
        <fullName evidence="4">8-oxo-dGTP diphosphatase</fullName>
        <ecNumber evidence="4">3.6.1.55</ecNumber>
    </submittedName>
</protein>
<dbReference type="PANTHER" id="PTHR43046">
    <property type="entry name" value="GDP-MANNOSE MANNOSYL HYDROLASE"/>
    <property type="match status" value="1"/>
</dbReference>
<accession>A0ABT9PZN2</accession>
<dbReference type="Pfam" id="PF00293">
    <property type="entry name" value="NUDIX"/>
    <property type="match status" value="1"/>
</dbReference>
<dbReference type="Gene3D" id="3.90.79.10">
    <property type="entry name" value="Nucleoside Triphosphate Pyrophosphohydrolase"/>
    <property type="match status" value="1"/>
</dbReference>
<dbReference type="SUPFAM" id="SSF55811">
    <property type="entry name" value="Nudix"/>
    <property type="match status" value="1"/>
</dbReference>